<feature type="compositionally biased region" description="Basic and acidic residues" evidence="1">
    <location>
        <begin position="143"/>
        <end position="156"/>
    </location>
</feature>
<dbReference type="EMBL" id="CH408157">
    <property type="protein sequence ID" value="EDK38710.2"/>
    <property type="molecule type" value="Genomic_DNA"/>
</dbReference>
<keyword evidence="3" id="KW-1185">Reference proteome</keyword>
<evidence type="ECO:0000313" key="2">
    <source>
        <dbReference type="EMBL" id="EDK38710.2"/>
    </source>
</evidence>
<feature type="region of interest" description="Disordered" evidence="1">
    <location>
        <begin position="366"/>
        <end position="409"/>
    </location>
</feature>
<dbReference type="OMA" id="WNDIYQE"/>
<name>A5DHQ7_PICGU</name>
<feature type="compositionally biased region" description="Polar residues" evidence="1">
    <location>
        <begin position="370"/>
        <end position="398"/>
    </location>
</feature>
<feature type="region of interest" description="Disordered" evidence="1">
    <location>
        <begin position="138"/>
        <end position="163"/>
    </location>
</feature>
<accession>A5DHQ7</accession>
<dbReference type="HOGENOM" id="CLU_587920_0_0_1"/>
<dbReference type="eggNOG" id="ENOG502RJNY">
    <property type="taxonomic scope" value="Eukaryota"/>
</dbReference>
<sequence length="421" mass="48862">MSAYILLASRQSAETSLRKHRNLSSSSSSRSSANSSGSSSRVKRYDIASNTYVETRSVSSADSDVLSYQRAKDRLARSPYYHSNFLLNQELFGNTKLFSSRNLEILRFTYFEKFTTDENCINVSGKSPYMREINRIRQGKSKHQNEGEKFQNESEKFQNQTHDNYDNYDKLRSSSSVQQILLSSQFWNDIYQEIKFQSSGNINYFDLMPSMTHCQTFFSATFDYLLYHIMELTPPESMPHQDPFVHFTDFDYGFISNMGRVHVQEFATQHHFCSYFRAAPSKTASVEIHIKLLTVLVQTMIDNLRQIVQTGNRNRHSKVVDLWEQFMTFVMMQLIFTPDNRDRLEKLSVPPVKEYEFPSPNIDQEEEFRNSSLESITSKTTGPASIVSATNSMSISSPDSEHDEPECTKTPKRRVFQFFRK</sequence>
<protein>
    <submittedName>
        <fullName evidence="2">Uncharacterized protein</fullName>
    </submittedName>
</protein>
<organism evidence="2 3">
    <name type="scientific">Meyerozyma guilliermondii (strain ATCC 6260 / CBS 566 / DSM 6381 / JCM 1539 / NBRC 10279 / NRRL Y-324)</name>
    <name type="common">Yeast</name>
    <name type="synonym">Candida guilliermondii</name>
    <dbReference type="NCBI Taxonomy" id="294746"/>
    <lineage>
        <taxon>Eukaryota</taxon>
        <taxon>Fungi</taxon>
        <taxon>Dikarya</taxon>
        <taxon>Ascomycota</taxon>
        <taxon>Saccharomycotina</taxon>
        <taxon>Pichiomycetes</taxon>
        <taxon>Debaryomycetaceae</taxon>
        <taxon>Meyerozyma</taxon>
    </lineage>
</organism>
<feature type="region of interest" description="Disordered" evidence="1">
    <location>
        <begin position="17"/>
        <end position="40"/>
    </location>
</feature>
<evidence type="ECO:0000313" key="3">
    <source>
        <dbReference type="Proteomes" id="UP000001997"/>
    </source>
</evidence>
<dbReference type="InParanoid" id="A5DHQ7"/>
<dbReference type="VEuPathDB" id="FungiDB:PGUG_02808"/>
<dbReference type="GeneID" id="5127355"/>
<evidence type="ECO:0000256" key="1">
    <source>
        <dbReference type="SAM" id="MobiDB-lite"/>
    </source>
</evidence>
<dbReference type="RefSeq" id="XP_001485079.2">
    <property type="nucleotide sequence ID" value="XM_001485029.1"/>
</dbReference>
<dbReference type="Proteomes" id="UP000001997">
    <property type="component" value="Unassembled WGS sequence"/>
</dbReference>
<reference evidence="2 3" key="1">
    <citation type="journal article" date="2009" name="Nature">
        <title>Evolution of pathogenicity and sexual reproduction in eight Candida genomes.</title>
        <authorList>
            <person name="Butler G."/>
            <person name="Rasmussen M.D."/>
            <person name="Lin M.F."/>
            <person name="Santos M.A."/>
            <person name="Sakthikumar S."/>
            <person name="Munro C.A."/>
            <person name="Rheinbay E."/>
            <person name="Grabherr M."/>
            <person name="Forche A."/>
            <person name="Reedy J.L."/>
            <person name="Agrafioti I."/>
            <person name="Arnaud M.B."/>
            <person name="Bates S."/>
            <person name="Brown A.J."/>
            <person name="Brunke S."/>
            <person name="Costanzo M.C."/>
            <person name="Fitzpatrick D.A."/>
            <person name="de Groot P.W."/>
            <person name="Harris D."/>
            <person name="Hoyer L.L."/>
            <person name="Hube B."/>
            <person name="Klis F.M."/>
            <person name="Kodira C."/>
            <person name="Lennard N."/>
            <person name="Logue M.E."/>
            <person name="Martin R."/>
            <person name="Neiman A.M."/>
            <person name="Nikolaou E."/>
            <person name="Quail M.A."/>
            <person name="Quinn J."/>
            <person name="Santos M.C."/>
            <person name="Schmitzberger F.F."/>
            <person name="Sherlock G."/>
            <person name="Shah P."/>
            <person name="Silverstein K.A."/>
            <person name="Skrzypek M.S."/>
            <person name="Soll D."/>
            <person name="Staggs R."/>
            <person name="Stansfield I."/>
            <person name="Stumpf M.P."/>
            <person name="Sudbery P.E."/>
            <person name="Srikantha T."/>
            <person name="Zeng Q."/>
            <person name="Berman J."/>
            <person name="Berriman M."/>
            <person name="Heitman J."/>
            <person name="Gow N.A."/>
            <person name="Lorenz M.C."/>
            <person name="Birren B.W."/>
            <person name="Kellis M."/>
            <person name="Cuomo C.A."/>
        </authorList>
    </citation>
    <scope>NUCLEOTIDE SEQUENCE [LARGE SCALE GENOMIC DNA]</scope>
    <source>
        <strain evidence="3">ATCC 6260 / CBS 566 / DSM 6381 / JCM 1539 / NBRC 10279 / NRRL Y-324</strain>
    </source>
</reference>
<dbReference type="KEGG" id="pgu:PGUG_02808"/>
<feature type="compositionally biased region" description="Low complexity" evidence="1">
    <location>
        <begin position="24"/>
        <end position="40"/>
    </location>
</feature>
<gene>
    <name evidence="2" type="ORF">PGUG_02808</name>
</gene>
<dbReference type="AlphaFoldDB" id="A5DHQ7"/>
<proteinExistence type="predicted"/>
<dbReference type="OrthoDB" id="4021357at2759"/>